<gene>
    <name evidence="1" type="ORF">MJO28_008610</name>
</gene>
<evidence type="ECO:0000313" key="1">
    <source>
        <dbReference type="EMBL" id="KAI7949789.1"/>
    </source>
</evidence>
<sequence length="65" mass="7709">MQKFTNTITLKLIRHRDSNKHHLFLHLISSVRVKAIPFKPLKLQENYNNNKKTSNRSHAELELSE</sequence>
<reference evidence="2" key="1">
    <citation type="journal article" date="2018" name="BMC Genomics">
        <title>Genomic insights into host adaptation between the wheat stripe rust pathogen (Puccinia striiformis f. sp. tritici) and the barley stripe rust pathogen (Puccinia striiformis f. sp. hordei).</title>
        <authorList>
            <person name="Xia C."/>
            <person name="Wang M."/>
            <person name="Yin C."/>
            <person name="Cornejo O.E."/>
            <person name="Hulbert S.H."/>
            <person name="Chen X."/>
        </authorList>
    </citation>
    <scope>NUCLEOTIDE SEQUENCE [LARGE SCALE GENOMIC DNA]</scope>
    <source>
        <strain evidence="2">93-210</strain>
    </source>
</reference>
<protein>
    <submittedName>
        <fullName evidence="1">Uncharacterized protein</fullName>
    </submittedName>
</protein>
<proteinExistence type="predicted"/>
<organism evidence="1 2">
    <name type="scientific">Puccinia striiformis f. sp. tritici</name>
    <dbReference type="NCBI Taxonomy" id="168172"/>
    <lineage>
        <taxon>Eukaryota</taxon>
        <taxon>Fungi</taxon>
        <taxon>Dikarya</taxon>
        <taxon>Basidiomycota</taxon>
        <taxon>Pucciniomycotina</taxon>
        <taxon>Pucciniomycetes</taxon>
        <taxon>Pucciniales</taxon>
        <taxon>Pucciniaceae</taxon>
        <taxon>Puccinia</taxon>
    </lineage>
</organism>
<dbReference type="EMBL" id="CM045872">
    <property type="protein sequence ID" value="KAI7949789.1"/>
    <property type="molecule type" value="Genomic_DNA"/>
</dbReference>
<accession>A0ACC0EBM7</accession>
<dbReference type="Proteomes" id="UP001060170">
    <property type="component" value="Chromosome 8"/>
</dbReference>
<comment type="caution">
    <text evidence="1">The sequence shown here is derived from an EMBL/GenBank/DDBJ whole genome shotgun (WGS) entry which is preliminary data.</text>
</comment>
<keyword evidence="2" id="KW-1185">Reference proteome</keyword>
<name>A0ACC0EBM7_9BASI</name>
<reference evidence="1 2" key="3">
    <citation type="journal article" date="2022" name="Microbiol. Spectr.">
        <title>Folding features and dynamics of 3D genome architecture in plant fungal pathogens.</title>
        <authorList>
            <person name="Xia C."/>
        </authorList>
    </citation>
    <scope>NUCLEOTIDE SEQUENCE [LARGE SCALE GENOMIC DNA]</scope>
    <source>
        <strain evidence="1 2">93-210</strain>
    </source>
</reference>
<evidence type="ECO:0000313" key="2">
    <source>
        <dbReference type="Proteomes" id="UP001060170"/>
    </source>
</evidence>
<reference evidence="2" key="2">
    <citation type="journal article" date="2018" name="Mol. Plant Microbe Interact.">
        <title>Genome sequence resources for the wheat stripe rust pathogen (Puccinia striiformis f. sp. tritici) and the barley stripe rust pathogen (Puccinia striiformis f. sp. hordei).</title>
        <authorList>
            <person name="Xia C."/>
            <person name="Wang M."/>
            <person name="Yin C."/>
            <person name="Cornejo O.E."/>
            <person name="Hulbert S.H."/>
            <person name="Chen X."/>
        </authorList>
    </citation>
    <scope>NUCLEOTIDE SEQUENCE [LARGE SCALE GENOMIC DNA]</scope>
    <source>
        <strain evidence="2">93-210</strain>
    </source>
</reference>